<dbReference type="NCBIfam" id="TIGR01593">
    <property type="entry name" value="holin_tox_secr"/>
    <property type="match status" value="1"/>
</dbReference>
<evidence type="ECO:0000256" key="5">
    <source>
        <dbReference type="ARBA" id="ARBA00023600"/>
    </source>
</evidence>
<proteinExistence type="inferred from homology"/>
<dbReference type="Pfam" id="PF05105">
    <property type="entry name" value="Phage_holin_4_1"/>
    <property type="match status" value="1"/>
</dbReference>
<comment type="subcellular location">
    <subcellularLocation>
        <location evidence="1">Membrane</location>
        <topology evidence="1">Multi-pass membrane protein</topology>
    </subcellularLocation>
</comment>
<keyword evidence="4 6" id="KW-0472">Membrane</keyword>
<protein>
    <submittedName>
        <fullName evidence="7">Phage holin family protein</fullName>
    </submittedName>
</protein>
<organism evidence="7 8">
    <name type="scientific">Paenibacillus taichungensis</name>
    <dbReference type="NCBI Taxonomy" id="484184"/>
    <lineage>
        <taxon>Bacteria</taxon>
        <taxon>Bacillati</taxon>
        <taxon>Bacillota</taxon>
        <taxon>Bacilli</taxon>
        <taxon>Bacillales</taxon>
        <taxon>Paenibacillaceae</taxon>
        <taxon>Paenibacillus</taxon>
    </lineage>
</organism>
<feature type="transmembrane region" description="Helical" evidence="6">
    <location>
        <begin position="12"/>
        <end position="29"/>
    </location>
</feature>
<evidence type="ECO:0000256" key="1">
    <source>
        <dbReference type="ARBA" id="ARBA00004141"/>
    </source>
</evidence>
<dbReference type="Proteomes" id="UP000577724">
    <property type="component" value="Unassembled WGS sequence"/>
</dbReference>
<accession>A0ABX2MSG5</accession>
<evidence type="ECO:0000256" key="3">
    <source>
        <dbReference type="ARBA" id="ARBA00022989"/>
    </source>
</evidence>
<feature type="transmembrane region" description="Helical" evidence="6">
    <location>
        <begin position="35"/>
        <end position="56"/>
    </location>
</feature>
<keyword evidence="8" id="KW-1185">Reference proteome</keyword>
<keyword evidence="3 6" id="KW-1133">Transmembrane helix</keyword>
<gene>
    <name evidence="7" type="ORF">HP548_23335</name>
</gene>
<evidence type="ECO:0000256" key="2">
    <source>
        <dbReference type="ARBA" id="ARBA00022692"/>
    </source>
</evidence>
<reference evidence="7 8" key="1">
    <citation type="submission" date="2020-05" db="EMBL/GenBank/DDBJ databases">
        <title>Genome Sequencing of Type Strains.</title>
        <authorList>
            <person name="Lemaire J.F."/>
            <person name="Inderbitzin P."/>
            <person name="Gregorio O.A."/>
            <person name="Collins S.B."/>
            <person name="Wespe N."/>
            <person name="Knight-Connoni V."/>
        </authorList>
    </citation>
    <scope>NUCLEOTIDE SEQUENCE [LARGE SCALE GENOMIC DNA]</scope>
    <source>
        <strain evidence="7 8">DSM 19942</strain>
    </source>
</reference>
<dbReference type="InterPro" id="IPR006480">
    <property type="entry name" value="Phage_holin_4_1"/>
</dbReference>
<comment type="similarity">
    <text evidence="5">Belongs to the bacteriophage holin family. Cp-1 holin subfamily.</text>
</comment>
<dbReference type="EMBL" id="JABMCC010000118">
    <property type="protein sequence ID" value="NUU57019.1"/>
    <property type="molecule type" value="Genomic_DNA"/>
</dbReference>
<evidence type="ECO:0000256" key="6">
    <source>
        <dbReference type="SAM" id="Phobius"/>
    </source>
</evidence>
<comment type="caution">
    <text evidence="7">The sequence shown here is derived from an EMBL/GenBank/DDBJ whole genome shotgun (WGS) entry which is preliminary data.</text>
</comment>
<keyword evidence="2 6" id="KW-0812">Transmembrane</keyword>
<evidence type="ECO:0000313" key="7">
    <source>
        <dbReference type="EMBL" id="NUU57019.1"/>
    </source>
</evidence>
<name>A0ABX2MSG5_9BACL</name>
<evidence type="ECO:0000313" key="8">
    <source>
        <dbReference type="Proteomes" id="UP000577724"/>
    </source>
</evidence>
<sequence length="148" mass="16580">MLKGEGKLQRDTIFTVLFGWLLSAMVYLVGGMDHLFIAVTIFVGLDYITGVLSAWYKKELSSRIGWWGLARKSLTFVFVIIAHQLDIIAGNSNDFMRDAMLMFIIGTEGISILENMGKLGLPVPKFITSALFKLRGEEDNQAESKEKI</sequence>
<evidence type="ECO:0000256" key="4">
    <source>
        <dbReference type="ARBA" id="ARBA00023136"/>
    </source>
</evidence>